<evidence type="ECO:0000256" key="5">
    <source>
        <dbReference type="SAM" id="MobiDB-lite"/>
    </source>
</evidence>
<dbReference type="SMART" id="SM00028">
    <property type="entry name" value="TPR"/>
    <property type="match status" value="8"/>
</dbReference>
<dbReference type="FunFam" id="1.25.40.10:FF:000237">
    <property type="entry name" value="Bardet-Biedl syndrome 4 (Human)"/>
    <property type="match status" value="1"/>
</dbReference>
<evidence type="ECO:0000256" key="2">
    <source>
        <dbReference type="ARBA" id="ARBA00022803"/>
    </source>
</evidence>
<dbReference type="AlphaFoldDB" id="A0A0L8I721"/>
<dbReference type="GO" id="GO:0061512">
    <property type="term" value="P:protein localization to cilium"/>
    <property type="evidence" value="ECO:0007669"/>
    <property type="project" value="TreeGrafter"/>
</dbReference>
<dbReference type="Pfam" id="PF13181">
    <property type="entry name" value="TPR_8"/>
    <property type="match status" value="2"/>
</dbReference>
<accession>A0A0L8I721</accession>
<evidence type="ECO:0000256" key="1">
    <source>
        <dbReference type="ARBA" id="ARBA00022737"/>
    </source>
</evidence>
<dbReference type="STRING" id="37653.A0A0L8I721"/>
<evidence type="ECO:0000256" key="3">
    <source>
        <dbReference type="ARBA" id="ARBA00023778"/>
    </source>
</evidence>
<name>A0A0L8I721_OCTBM</name>
<keyword evidence="1" id="KW-0677">Repeat</keyword>
<dbReference type="GO" id="GO:0060271">
    <property type="term" value="P:cilium assembly"/>
    <property type="evidence" value="ECO:0007669"/>
    <property type="project" value="TreeGrafter"/>
</dbReference>
<dbReference type="Gene3D" id="1.25.40.10">
    <property type="entry name" value="Tetratricopeptide repeat domain"/>
    <property type="match status" value="3"/>
</dbReference>
<comment type="similarity">
    <text evidence="3">Belongs to the BBS4 family.</text>
</comment>
<dbReference type="EMBL" id="KQ416359">
    <property type="protein sequence ID" value="KOF97262.1"/>
    <property type="molecule type" value="Genomic_DNA"/>
</dbReference>
<dbReference type="InterPro" id="IPR019734">
    <property type="entry name" value="TPR_rpt"/>
</dbReference>
<reference evidence="6" key="1">
    <citation type="submission" date="2015-07" db="EMBL/GenBank/DDBJ databases">
        <title>MeaNS - Measles Nucleotide Surveillance Program.</title>
        <authorList>
            <person name="Tran T."/>
            <person name="Druce J."/>
        </authorList>
    </citation>
    <scope>NUCLEOTIDE SEQUENCE</scope>
    <source>
        <strain evidence="6">UCB-OBI-ISO-001</strain>
        <tissue evidence="6">Gonad</tissue>
    </source>
</reference>
<proteinExistence type="inferred from homology"/>
<feature type="repeat" description="TPR" evidence="4">
    <location>
        <begin position="189"/>
        <end position="222"/>
    </location>
</feature>
<dbReference type="SUPFAM" id="SSF48452">
    <property type="entry name" value="TPR-like"/>
    <property type="match status" value="2"/>
</dbReference>
<evidence type="ECO:0000313" key="6">
    <source>
        <dbReference type="EMBL" id="KOF97262.1"/>
    </source>
</evidence>
<keyword evidence="2 4" id="KW-0802">TPR repeat</keyword>
<dbReference type="OrthoDB" id="309339at2759"/>
<dbReference type="PANTHER" id="PTHR44186">
    <property type="match status" value="1"/>
</dbReference>
<feature type="repeat" description="TPR" evidence="4">
    <location>
        <begin position="325"/>
        <end position="358"/>
    </location>
</feature>
<feature type="compositionally biased region" description="Polar residues" evidence="5">
    <location>
        <begin position="9"/>
        <end position="21"/>
    </location>
</feature>
<evidence type="ECO:0000256" key="4">
    <source>
        <dbReference type="PROSITE-ProRule" id="PRU00339"/>
    </source>
</evidence>
<dbReference type="PANTHER" id="PTHR44186:SF1">
    <property type="entry name" value="BARDET-BIEDL SYNDROME 4 PROTEIN"/>
    <property type="match status" value="1"/>
</dbReference>
<organism evidence="6">
    <name type="scientific">Octopus bimaculoides</name>
    <name type="common">California two-spotted octopus</name>
    <dbReference type="NCBI Taxonomy" id="37653"/>
    <lineage>
        <taxon>Eukaryota</taxon>
        <taxon>Metazoa</taxon>
        <taxon>Spiralia</taxon>
        <taxon>Lophotrochozoa</taxon>
        <taxon>Mollusca</taxon>
        <taxon>Cephalopoda</taxon>
        <taxon>Coleoidea</taxon>
        <taxon>Octopodiformes</taxon>
        <taxon>Octopoda</taxon>
        <taxon>Incirrata</taxon>
        <taxon>Octopodidae</taxon>
        <taxon>Octopus</taxon>
    </lineage>
</organism>
<feature type="compositionally biased region" description="Low complexity" evidence="5">
    <location>
        <begin position="22"/>
        <end position="35"/>
    </location>
</feature>
<protein>
    <submittedName>
        <fullName evidence="6">Uncharacterized protein</fullName>
    </submittedName>
</protein>
<sequence length="559" mass="62947">MADVGAKKLNQNGTSTPVVNASSSSLTDSVSSTTSQAHRPATKQKKPPDLPALESRNWLIHLHYIRKDFETCKVLNKEQLTETGGLCEFAVFVEALILRQEGKIQESLDLFQNCVFLNPHCPDNLKQVARSLFLLARHKAAIGVYQEAAKYSEKDWEIAHNVGICYMHLKDYERAKEFLQTAITHKHHEISFIMLGKVYMLERNVERAIEVFIKAVEIFPENTELLTFLGLLYMEIKEFQKACESLGNAMSFDPTHIKAILAAGSMMQSHGDFDVALTKYRIVACSMPESAILWNNIAMCFFGKAKYVAAICCLKRANYLSPFDTKVLYNLGLVHLHMQQYASAFHFLSTMLKYKPKDPEAFMMLAICLTYLDDADNAQKAYQHAIMLDPDDLTICLNYALYLYKQGIQQEAAKQFALFEQKKDSYSSAGGVIDQEILVTANQLNFAVENNENPAWENSNSDEMESDFSTSKPLTKENSANFEAKINPIPAESATTDVNNTSVENWEPSNILSPRPKQSKLTSLPPLQASSELLKLRETLSFSKTPTLMKESENSGKKF</sequence>
<feature type="repeat" description="TPR" evidence="4">
    <location>
        <begin position="223"/>
        <end position="256"/>
    </location>
</feature>
<feature type="repeat" description="TPR" evidence="4">
    <location>
        <begin position="359"/>
        <end position="392"/>
    </location>
</feature>
<feature type="compositionally biased region" description="Basic and acidic residues" evidence="5">
    <location>
        <begin position="550"/>
        <end position="559"/>
    </location>
</feature>
<feature type="region of interest" description="Disordered" evidence="5">
    <location>
        <begin position="1"/>
        <end position="50"/>
    </location>
</feature>
<gene>
    <name evidence="6" type="ORF">OCBIM_22030604mg</name>
</gene>
<dbReference type="KEGG" id="obi:106883124"/>
<feature type="region of interest" description="Disordered" evidence="5">
    <location>
        <begin position="505"/>
        <end position="526"/>
    </location>
</feature>
<dbReference type="GO" id="GO:0036064">
    <property type="term" value="C:ciliary basal body"/>
    <property type="evidence" value="ECO:0007669"/>
    <property type="project" value="TreeGrafter"/>
</dbReference>
<dbReference type="InterPro" id="IPR011990">
    <property type="entry name" value="TPR-like_helical_dom_sf"/>
</dbReference>
<feature type="region of interest" description="Disordered" evidence="5">
    <location>
        <begin position="540"/>
        <end position="559"/>
    </location>
</feature>
<dbReference type="Pfam" id="PF14559">
    <property type="entry name" value="TPR_19"/>
    <property type="match status" value="1"/>
</dbReference>
<dbReference type="PROSITE" id="PS50005">
    <property type="entry name" value="TPR"/>
    <property type="match status" value="4"/>
</dbReference>